<dbReference type="Proteomes" id="UP000593833">
    <property type="component" value="Chromosome"/>
</dbReference>
<dbReference type="RefSeq" id="WP_069075061.1">
    <property type="nucleotide sequence ID" value="NZ_CP015637.1"/>
</dbReference>
<dbReference type="GO" id="GO:0043683">
    <property type="term" value="P:type IV pilus assembly"/>
    <property type="evidence" value="ECO:0007669"/>
    <property type="project" value="InterPro"/>
</dbReference>
<dbReference type="PANTHER" id="PTHR39555:SF1">
    <property type="entry name" value="TYPE IV PILUS INNER MEMBRANE COMPONENT PILO"/>
    <property type="match status" value="1"/>
</dbReference>
<proteinExistence type="predicted"/>
<dbReference type="InterPro" id="IPR007446">
    <property type="entry name" value="PilP"/>
</dbReference>
<dbReference type="InterPro" id="IPR007445">
    <property type="entry name" value="PilO"/>
</dbReference>
<dbReference type="AlphaFoldDB" id="A0A1B3CKX8"/>
<protein>
    <submittedName>
        <fullName evidence="1">Pilus assembly protein PilP</fullName>
    </submittedName>
</protein>
<dbReference type="InterPro" id="IPR014717">
    <property type="entry name" value="Transl_elong_EF1B/ribsomal_bS6"/>
</dbReference>
<dbReference type="OrthoDB" id="9802133at2"/>
<gene>
    <name evidence="1" type="ORF">IM720_03305</name>
</gene>
<dbReference type="Pfam" id="PF04351">
    <property type="entry name" value="PilP"/>
    <property type="match status" value="1"/>
</dbReference>
<name>A0A1B3CKX8_PSEFL</name>
<dbReference type="EMBL" id="CP063233">
    <property type="protein sequence ID" value="QOU05768.1"/>
    <property type="molecule type" value="Genomic_DNA"/>
</dbReference>
<evidence type="ECO:0000313" key="1">
    <source>
        <dbReference type="EMBL" id="QOU05768.1"/>
    </source>
</evidence>
<accession>A0A1B3CKX8</accession>
<dbReference type="Pfam" id="PF04350">
    <property type="entry name" value="PilO"/>
    <property type="match status" value="1"/>
</dbReference>
<sequence length="326" mass="35456">MSLPRLDFFALSHHAAKWPLPGKVLLGCALAGLVLVVGEAACLSPSRDRLKVLEVQEGGLRQQLAEKVGLVAALEQQTQQFQAMQQRFAGLLQALSQEAEVPRLLEDIARLGVANGLAVEGIVLLDEQAHALYIEQPVQMAVTGGYHDLATFLSALAGLSRIVTVHDLALRSDGPLLRLDLQARTYRRTSPGVRSVELGQGVEPRPHFVYDASSLRDPFQPPALQVHHTPGRPTQAPDFARPRGALEAIAIDKFEMVGTLSRGVQRFALLRAASAVHRLAVGDYLGPDHGRVTAIHDGHVELVELFPNEQGAWLERPRTLVLNVNS</sequence>
<reference evidence="1 2" key="1">
    <citation type="submission" date="2020-10" db="EMBL/GenBank/DDBJ databases">
        <title>Complete genome sequence of a novel Pseudomonas fluorescens strain isolated from the flower of kumarahou (Pomaderris kumeraho).</title>
        <authorList>
            <person name="Summers M.C."/>
            <person name="Nowak V."/>
            <person name="Fairhurst M.J."/>
            <person name="Owen J.G."/>
            <person name="Gerth M.L."/>
            <person name="Patrick W.M."/>
        </authorList>
    </citation>
    <scope>NUCLEOTIDE SEQUENCE [LARGE SCALE GENOMIC DNA]</scope>
    <source>
        <strain evidence="1 2">KF1</strain>
    </source>
</reference>
<organism evidence="1 2">
    <name type="scientific">Pseudomonas fluorescens</name>
    <dbReference type="NCBI Taxonomy" id="294"/>
    <lineage>
        <taxon>Bacteria</taxon>
        <taxon>Pseudomonadati</taxon>
        <taxon>Pseudomonadota</taxon>
        <taxon>Gammaproteobacteria</taxon>
        <taxon>Pseudomonadales</taxon>
        <taxon>Pseudomonadaceae</taxon>
        <taxon>Pseudomonas</taxon>
    </lineage>
</organism>
<dbReference type="GO" id="GO:0043107">
    <property type="term" value="P:type IV pilus-dependent motility"/>
    <property type="evidence" value="ECO:0007669"/>
    <property type="project" value="InterPro"/>
</dbReference>
<dbReference type="Gene3D" id="3.30.70.60">
    <property type="match status" value="1"/>
</dbReference>
<dbReference type="PANTHER" id="PTHR39555">
    <property type="entry name" value="FIMBRIAL ASSEMBLY PROTEIN PILO-LIKE PROTEIN-RELATED"/>
    <property type="match status" value="1"/>
</dbReference>
<dbReference type="Gene3D" id="2.30.30.830">
    <property type="match status" value="1"/>
</dbReference>
<evidence type="ECO:0000313" key="2">
    <source>
        <dbReference type="Proteomes" id="UP000593833"/>
    </source>
</evidence>